<proteinExistence type="predicted"/>
<dbReference type="SUPFAM" id="SSF81901">
    <property type="entry name" value="HCP-like"/>
    <property type="match status" value="1"/>
</dbReference>
<feature type="compositionally biased region" description="Pro residues" evidence="2">
    <location>
        <begin position="168"/>
        <end position="177"/>
    </location>
</feature>
<sequence>MIRMRFAVAQHGHRQTLDGRMCLGPWLGLWPGLRLLSGNGRRGEPDVGSAMDPSVVDHRHPGHNNDADASIESQLLSHALRDPYPGSASAMSSQRSNNADDVVSQVGPDSQSTASPSINPQPPTRISIEPSPRRSNKKSTSRSKSDSIPSSTSKSKSPTIHAHAKLPRPIPPVPLPRRPLTQRNIAPVMTSRSQFLKLLASALFMRKFSAAERIITEAKIYNMDKSNRMLNLQMQLHLLQGDIDGADRIFDVSFASGDLKPNLKIFERLIMAHLLRWKPVRPADDYDPNEVQILLPEFIGSTIQYNSENLATAGNGVIESGSNSESLSTNELDKLLEADDASSSPPPTFASSTATATPATAATAAADTLSQTSSQSLNEVDSLEDTIEILESKAIRRAHQLYDLLIEAGLSPSISVLDAIMRAHFNRGEFRAIIKLFNLMKEKDIKPDIRIYTAVVEAYAIGLKDMSGAYECIRVMMEKDHFIPDIHMNTVMMNAHIQIGDLDTAKQIFDEVIKSSVKPTIQTYGTLIHILCRAGQVDEAHEVVRTEIPRLLGTPGNHVMYNTLLQGYASQKGDFPSAMKILSEMKSLGLKPLVTTFNILISGHVRHHEFNGAQQWYNALLSAGLKPTLVTYNILINMYVKMKDPLAAQAVFDQIADDRLIPDTATIAPLIDYFSEMGDWEAVVRVIESSRKLSEVEGATFHGKERGRVKYSPIVPHNIVMERMRRNGNLAGVLRRFLEITGANQPPIGSGGGGTSNGYDNTAAGDGAEVEDGSTAVRYLVEPDVRSYDILIRSLGAMHDVDSARYWMEDALKRKVVDTRLFNTMMAVYVNASKMEEAKEMYARIAGYGVVPDAVSLTLLLKANHPDSDSGGGELGSAAAGAALPPREDDDDVGFN</sequence>
<feature type="compositionally biased region" description="Polar residues" evidence="2">
    <location>
        <begin position="107"/>
        <end position="118"/>
    </location>
</feature>
<feature type="repeat" description="PPR" evidence="1">
    <location>
        <begin position="818"/>
        <end position="852"/>
    </location>
</feature>
<dbReference type="NCBIfam" id="TIGR00756">
    <property type="entry name" value="PPR"/>
    <property type="match status" value="5"/>
</dbReference>
<evidence type="ECO:0000313" key="4">
    <source>
        <dbReference type="Proteomes" id="UP000320333"/>
    </source>
</evidence>
<dbReference type="GO" id="GO:0003729">
    <property type="term" value="F:mRNA binding"/>
    <property type="evidence" value="ECO:0007669"/>
    <property type="project" value="TreeGrafter"/>
</dbReference>
<dbReference type="InterPro" id="IPR011990">
    <property type="entry name" value="TPR-like_helical_dom_sf"/>
</dbReference>
<dbReference type="STRING" id="246404.A0A507F7J7"/>
<evidence type="ECO:0000256" key="2">
    <source>
        <dbReference type="SAM" id="MobiDB-lite"/>
    </source>
</evidence>
<dbReference type="InterPro" id="IPR002885">
    <property type="entry name" value="PPR_rpt"/>
</dbReference>
<comment type="caution">
    <text evidence="3">The sequence shown here is derived from an EMBL/GenBank/DDBJ whole genome shotgun (WGS) entry which is preliminary data.</text>
</comment>
<evidence type="ECO:0000313" key="3">
    <source>
        <dbReference type="EMBL" id="TPX71587.1"/>
    </source>
</evidence>
<reference evidence="3 4" key="1">
    <citation type="journal article" date="2019" name="Sci. Rep.">
        <title>Comparative genomics of chytrid fungi reveal insights into the obligate biotrophic and pathogenic lifestyle of Synchytrium endobioticum.</title>
        <authorList>
            <person name="van de Vossenberg B.T.L.H."/>
            <person name="Warris S."/>
            <person name="Nguyen H.D.T."/>
            <person name="van Gent-Pelzer M.P.E."/>
            <person name="Joly D.L."/>
            <person name="van de Geest H.C."/>
            <person name="Bonants P.J.M."/>
            <person name="Smith D.S."/>
            <person name="Levesque C.A."/>
            <person name="van der Lee T.A.J."/>
        </authorList>
    </citation>
    <scope>NUCLEOTIDE SEQUENCE [LARGE SCALE GENOMIC DNA]</scope>
    <source>
        <strain evidence="3 4">CBS 675.73</strain>
    </source>
</reference>
<dbReference type="Pfam" id="PF13041">
    <property type="entry name" value="PPR_2"/>
    <property type="match status" value="1"/>
</dbReference>
<dbReference type="OrthoDB" id="185373at2759"/>
<feature type="region of interest" description="Disordered" evidence="2">
    <location>
        <begin position="41"/>
        <end position="68"/>
    </location>
</feature>
<feature type="repeat" description="PPR" evidence="1">
    <location>
        <begin position="485"/>
        <end position="519"/>
    </location>
</feature>
<feature type="compositionally biased region" description="Low complexity" evidence="2">
    <location>
        <begin position="146"/>
        <end position="159"/>
    </location>
</feature>
<dbReference type="Pfam" id="PF12854">
    <property type="entry name" value="PPR_1"/>
    <property type="match status" value="1"/>
</dbReference>
<dbReference type="Pfam" id="PF01535">
    <property type="entry name" value="PPR"/>
    <property type="match status" value="3"/>
</dbReference>
<feature type="region of interest" description="Disordered" evidence="2">
    <location>
        <begin position="867"/>
        <end position="896"/>
    </location>
</feature>
<gene>
    <name evidence="3" type="ORF">CcCBS67573_g06151</name>
</gene>
<dbReference type="AlphaFoldDB" id="A0A507F7J7"/>
<protein>
    <recommendedName>
        <fullName evidence="5">Pentacotripeptide-repeat region of PRORP domain-containing protein</fullName>
    </recommendedName>
</protein>
<name>A0A507F7J7_9FUNG</name>
<feature type="compositionally biased region" description="Basic and acidic residues" evidence="2">
    <location>
        <begin position="55"/>
        <end position="66"/>
    </location>
</feature>
<feature type="repeat" description="PPR" evidence="1">
    <location>
        <begin position="593"/>
        <end position="627"/>
    </location>
</feature>
<feature type="repeat" description="PPR" evidence="1">
    <location>
        <begin position="413"/>
        <end position="447"/>
    </location>
</feature>
<evidence type="ECO:0008006" key="5">
    <source>
        <dbReference type="Google" id="ProtNLM"/>
    </source>
</evidence>
<dbReference type="Gene3D" id="1.25.40.10">
    <property type="entry name" value="Tetratricopeptide repeat domain"/>
    <property type="match status" value="4"/>
</dbReference>
<dbReference type="EMBL" id="QEAP01000249">
    <property type="protein sequence ID" value="TPX71587.1"/>
    <property type="molecule type" value="Genomic_DNA"/>
</dbReference>
<dbReference type="GO" id="GO:0005739">
    <property type="term" value="C:mitochondrion"/>
    <property type="evidence" value="ECO:0007669"/>
    <property type="project" value="TreeGrafter"/>
</dbReference>
<dbReference type="Pfam" id="PF13812">
    <property type="entry name" value="PPR_3"/>
    <property type="match status" value="1"/>
</dbReference>
<feature type="repeat" description="PPR" evidence="1">
    <location>
        <begin position="557"/>
        <end position="592"/>
    </location>
</feature>
<dbReference type="GO" id="GO:0140053">
    <property type="term" value="P:mitochondrial gene expression"/>
    <property type="evidence" value="ECO:0007669"/>
    <property type="project" value="TreeGrafter"/>
</dbReference>
<feature type="region of interest" description="Disordered" evidence="2">
    <location>
        <begin position="745"/>
        <end position="768"/>
    </location>
</feature>
<feature type="compositionally biased region" description="Polar residues" evidence="2">
    <location>
        <begin position="89"/>
        <end position="99"/>
    </location>
</feature>
<feature type="region of interest" description="Disordered" evidence="2">
    <location>
        <begin position="81"/>
        <end position="179"/>
    </location>
</feature>
<dbReference type="PANTHER" id="PTHR47938:SF35">
    <property type="entry name" value="PENTATRICOPEPTIDE REPEAT-CONTAINING PROTEIN 4, MITOCHONDRIAL-RELATED"/>
    <property type="match status" value="1"/>
</dbReference>
<evidence type="ECO:0000256" key="1">
    <source>
        <dbReference type="PROSITE-ProRule" id="PRU00708"/>
    </source>
</evidence>
<dbReference type="PANTHER" id="PTHR47938">
    <property type="entry name" value="RESPIRATORY COMPLEX I CHAPERONE (CIA84), PUTATIVE (AFU_ORTHOLOGUE AFUA_2G06020)-RELATED"/>
    <property type="match status" value="1"/>
</dbReference>
<accession>A0A507F7J7</accession>
<feature type="repeat" description="PPR" evidence="1">
    <location>
        <begin position="628"/>
        <end position="662"/>
    </location>
</feature>
<keyword evidence="4" id="KW-1185">Reference proteome</keyword>
<organism evidence="3 4">
    <name type="scientific">Chytriomyces confervae</name>
    <dbReference type="NCBI Taxonomy" id="246404"/>
    <lineage>
        <taxon>Eukaryota</taxon>
        <taxon>Fungi</taxon>
        <taxon>Fungi incertae sedis</taxon>
        <taxon>Chytridiomycota</taxon>
        <taxon>Chytridiomycota incertae sedis</taxon>
        <taxon>Chytridiomycetes</taxon>
        <taxon>Chytridiales</taxon>
        <taxon>Chytriomycetaceae</taxon>
        <taxon>Chytriomyces</taxon>
    </lineage>
</organism>
<dbReference type="Proteomes" id="UP000320333">
    <property type="component" value="Unassembled WGS sequence"/>
</dbReference>
<feature type="repeat" description="PPR" evidence="1">
    <location>
        <begin position="520"/>
        <end position="555"/>
    </location>
</feature>
<dbReference type="PROSITE" id="PS51375">
    <property type="entry name" value="PPR"/>
    <property type="match status" value="7"/>
</dbReference>